<dbReference type="Proteomes" id="UP001321520">
    <property type="component" value="Chromosome"/>
</dbReference>
<protein>
    <recommendedName>
        <fullName evidence="3">DUF3077 domain-containing protein</fullName>
    </recommendedName>
</protein>
<evidence type="ECO:0000313" key="2">
    <source>
        <dbReference type="Proteomes" id="UP001321520"/>
    </source>
</evidence>
<reference evidence="1 2" key="1">
    <citation type="submission" date="2022-05" db="EMBL/GenBank/DDBJ databases">
        <title>Microbulbifer sp. nov., isolated from sponge.</title>
        <authorList>
            <person name="Gao L."/>
        </authorList>
    </citation>
    <scope>NUCLEOTIDE SEQUENCE [LARGE SCALE GENOMIC DNA]</scope>
    <source>
        <strain evidence="1 2">MI-G</strain>
    </source>
</reference>
<name>A0ABY9EA28_9GAMM</name>
<accession>A0ABY9EA28</accession>
<sequence>MSKRQPQSAPADHELRLSPTQYAHFTEGDGLFIQGPKGNTVGFVHETNFDNSLETLALRDRMEDACARLYFVAAAVSPGNGTLELNPKAQLGLNQIICQIRELLTTAKRH</sequence>
<keyword evidence="2" id="KW-1185">Reference proteome</keyword>
<evidence type="ECO:0008006" key="3">
    <source>
        <dbReference type="Google" id="ProtNLM"/>
    </source>
</evidence>
<gene>
    <name evidence="1" type="ORF">M8T91_10470</name>
</gene>
<dbReference type="RefSeq" id="WP_301414101.1">
    <property type="nucleotide sequence ID" value="NZ_CP098023.1"/>
</dbReference>
<evidence type="ECO:0000313" key="1">
    <source>
        <dbReference type="EMBL" id="WKD48359.1"/>
    </source>
</evidence>
<proteinExistence type="predicted"/>
<dbReference type="EMBL" id="CP098023">
    <property type="protein sequence ID" value="WKD48359.1"/>
    <property type="molecule type" value="Genomic_DNA"/>
</dbReference>
<organism evidence="1 2">
    <name type="scientific">Microbulbifer spongiae</name>
    <dbReference type="NCBI Taxonomy" id="2944933"/>
    <lineage>
        <taxon>Bacteria</taxon>
        <taxon>Pseudomonadati</taxon>
        <taxon>Pseudomonadota</taxon>
        <taxon>Gammaproteobacteria</taxon>
        <taxon>Cellvibrionales</taxon>
        <taxon>Microbulbiferaceae</taxon>
        <taxon>Microbulbifer</taxon>
    </lineage>
</organism>